<name>A0A9X1I084_9FLAO</name>
<dbReference type="Proteomes" id="UP001139199">
    <property type="component" value="Unassembled WGS sequence"/>
</dbReference>
<feature type="domain" description="Mannitol dehydrogenase N-terminal" evidence="2">
    <location>
        <begin position="32"/>
        <end position="283"/>
    </location>
</feature>
<comment type="caution">
    <text evidence="4">The sequence shown here is derived from an EMBL/GenBank/DDBJ whole genome shotgun (WGS) entry which is preliminary data.</text>
</comment>
<dbReference type="Pfam" id="PF08125">
    <property type="entry name" value="Mannitol_dh_C"/>
    <property type="match status" value="1"/>
</dbReference>
<sequence>MAKTYQLNMENLKLLPESVLKPTYNRDLIKTSILHIGVSSFHRSHQAYYINELIEKYNVLNYGICGVDLLESDRKIYNILKDQDGLYTLYTKAPSGHHKAKVIGAIVEYFFGPENPLAVIEKIANPDIKIITLTIAEDGYQLNQVTGAFDINQPLINNEIKNQFSPKTVFGYLAQGLKLRKLRNLPGCTILSCDNIKANGDTIKEAFFNYIKQTEPELLDWVKKNTTFPNSMVDRITTVTSTDDINELKDIYALDDQWPVISESFNQWIIEDNFLEKRPDWEKVGVVFTKKITPFEKMKLRVLNAGHTILGVLGTMCGYKTVFEAATDSDIMQFFKQFVENEITKSLNDFTADEIEDYKHLLITRFQNPYINDRLSRICSESSAKIPLFVLPTINDLLNSNNSLTKSAFIIAAWCKYNDGVDDNKVPYKITDNISGTLIRNAALSLHNPKKFLEIESVFGNLSYNETFTKSYEASLKLLRTHSTKAAIQIINTK</sequence>
<reference evidence="4" key="1">
    <citation type="submission" date="2021-10" db="EMBL/GenBank/DDBJ databases">
        <title>Tamlana sargassums sp. nov., and Tamlana laminarinivorans sp. nov., two new bacteria isolated from the brown alga.</title>
        <authorList>
            <person name="Li J."/>
        </authorList>
    </citation>
    <scope>NUCLEOTIDE SEQUENCE</scope>
    <source>
        <strain evidence="4">PT2-4</strain>
    </source>
</reference>
<gene>
    <name evidence="4" type="ORF">LG649_09320</name>
</gene>
<dbReference type="PANTHER" id="PTHR43362:SF1">
    <property type="entry name" value="MANNITOL DEHYDROGENASE 2-RELATED"/>
    <property type="match status" value="1"/>
</dbReference>
<protein>
    <submittedName>
        <fullName evidence="4">Mannitol dehydrogenase family protein</fullName>
    </submittedName>
</protein>
<evidence type="ECO:0000259" key="3">
    <source>
        <dbReference type="Pfam" id="PF08125"/>
    </source>
</evidence>
<evidence type="ECO:0000313" key="4">
    <source>
        <dbReference type="EMBL" id="MCB4799045.1"/>
    </source>
</evidence>
<evidence type="ECO:0000256" key="1">
    <source>
        <dbReference type="ARBA" id="ARBA00023002"/>
    </source>
</evidence>
<dbReference type="InterPro" id="IPR008927">
    <property type="entry name" value="6-PGluconate_DH-like_C_sf"/>
</dbReference>
<dbReference type="EMBL" id="JAJAPW010000003">
    <property type="protein sequence ID" value="MCB4799045.1"/>
    <property type="molecule type" value="Genomic_DNA"/>
</dbReference>
<evidence type="ECO:0000313" key="5">
    <source>
        <dbReference type="Proteomes" id="UP001139199"/>
    </source>
</evidence>
<keyword evidence="1" id="KW-0560">Oxidoreductase</keyword>
<proteinExistence type="predicted"/>
<feature type="domain" description="Mannitol dehydrogenase C-terminal" evidence="3">
    <location>
        <begin position="292"/>
        <end position="477"/>
    </location>
</feature>
<dbReference type="SUPFAM" id="SSF51735">
    <property type="entry name" value="NAD(P)-binding Rossmann-fold domains"/>
    <property type="match status" value="1"/>
</dbReference>
<organism evidence="4 5">
    <name type="scientific">Neotamlana laminarinivorans</name>
    <dbReference type="NCBI Taxonomy" id="2883124"/>
    <lineage>
        <taxon>Bacteria</taxon>
        <taxon>Pseudomonadati</taxon>
        <taxon>Bacteroidota</taxon>
        <taxon>Flavobacteriia</taxon>
        <taxon>Flavobacteriales</taxon>
        <taxon>Flavobacteriaceae</taxon>
        <taxon>Neotamlana</taxon>
    </lineage>
</organism>
<evidence type="ECO:0000259" key="2">
    <source>
        <dbReference type="Pfam" id="PF01232"/>
    </source>
</evidence>
<dbReference type="InterPro" id="IPR050988">
    <property type="entry name" value="Mannitol_DH/Oxidoreductase"/>
</dbReference>
<dbReference type="PRINTS" id="PR00084">
    <property type="entry name" value="MTLDHDRGNASE"/>
</dbReference>
<keyword evidence="5" id="KW-1185">Reference proteome</keyword>
<dbReference type="AlphaFoldDB" id="A0A9X1I084"/>
<dbReference type="PANTHER" id="PTHR43362">
    <property type="entry name" value="MANNITOL DEHYDROGENASE DSF1-RELATED"/>
    <property type="match status" value="1"/>
</dbReference>
<dbReference type="InterPro" id="IPR013118">
    <property type="entry name" value="Mannitol_DH_C"/>
</dbReference>
<dbReference type="Pfam" id="PF01232">
    <property type="entry name" value="Mannitol_dh"/>
    <property type="match status" value="1"/>
</dbReference>
<dbReference type="InterPro" id="IPR036291">
    <property type="entry name" value="NAD(P)-bd_dom_sf"/>
</dbReference>
<dbReference type="InterPro" id="IPR013131">
    <property type="entry name" value="Mannitol_DH_N"/>
</dbReference>
<dbReference type="InterPro" id="IPR013328">
    <property type="entry name" value="6PGD_dom2"/>
</dbReference>
<dbReference type="Gene3D" id="1.10.1040.10">
    <property type="entry name" value="N-(1-d-carboxylethyl)-l-norvaline Dehydrogenase, domain 2"/>
    <property type="match status" value="1"/>
</dbReference>
<dbReference type="Gene3D" id="3.40.50.720">
    <property type="entry name" value="NAD(P)-binding Rossmann-like Domain"/>
    <property type="match status" value="1"/>
</dbReference>
<dbReference type="RefSeq" id="WP_226543554.1">
    <property type="nucleotide sequence ID" value="NZ_JAJAPW010000003.1"/>
</dbReference>
<dbReference type="SUPFAM" id="SSF48179">
    <property type="entry name" value="6-phosphogluconate dehydrogenase C-terminal domain-like"/>
    <property type="match status" value="1"/>
</dbReference>
<dbReference type="InterPro" id="IPR000669">
    <property type="entry name" value="Mannitol_DH"/>
</dbReference>
<dbReference type="GO" id="GO:0016616">
    <property type="term" value="F:oxidoreductase activity, acting on the CH-OH group of donors, NAD or NADP as acceptor"/>
    <property type="evidence" value="ECO:0007669"/>
    <property type="project" value="TreeGrafter"/>
</dbReference>
<accession>A0A9X1I084</accession>